<name>A0A382FVJ1_9ZZZZ</name>
<dbReference type="InterPro" id="IPR000683">
    <property type="entry name" value="Gfo/Idh/MocA-like_OxRdtase_N"/>
</dbReference>
<dbReference type="InterPro" id="IPR055170">
    <property type="entry name" value="GFO_IDH_MocA-like_dom"/>
</dbReference>
<dbReference type="Pfam" id="PF01408">
    <property type="entry name" value="GFO_IDH_MocA"/>
    <property type="match status" value="1"/>
</dbReference>
<dbReference type="PANTHER" id="PTHR43818">
    <property type="entry name" value="BCDNA.GH03377"/>
    <property type="match status" value="1"/>
</dbReference>
<dbReference type="InterPro" id="IPR036291">
    <property type="entry name" value="NAD(P)-bd_dom_sf"/>
</dbReference>
<gene>
    <name evidence="4" type="ORF">METZ01_LOCUS219970</name>
</gene>
<dbReference type="Gene3D" id="3.30.360.10">
    <property type="entry name" value="Dihydrodipicolinate Reductase, domain 2"/>
    <property type="match status" value="1"/>
</dbReference>
<dbReference type="PANTHER" id="PTHR43818:SF11">
    <property type="entry name" value="BCDNA.GH03377"/>
    <property type="match status" value="1"/>
</dbReference>
<dbReference type="InterPro" id="IPR050463">
    <property type="entry name" value="Gfo/Idh/MocA_oxidrdct_glycsds"/>
</dbReference>
<reference evidence="4" key="1">
    <citation type="submission" date="2018-05" db="EMBL/GenBank/DDBJ databases">
        <authorList>
            <person name="Lanie J.A."/>
            <person name="Ng W.-L."/>
            <person name="Kazmierczak K.M."/>
            <person name="Andrzejewski T.M."/>
            <person name="Davidsen T.M."/>
            <person name="Wayne K.J."/>
            <person name="Tettelin H."/>
            <person name="Glass J.I."/>
            <person name="Rusch D."/>
            <person name="Podicherti R."/>
            <person name="Tsui H.-C.T."/>
            <person name="Winkler M.E."/>
        </authorList>
    </citation>
    <scope>NUCLEOTIDE SEQUENCE</scope>
</reference>
<evidence type="ECO:0000259" key="3">
    <source>
        <dbReference type="Pfam" id="PF22725"/>
    </source>
</evidence>
<evidence type="ECO:0000256" key="1">
    <source>
        <dbReference type="ARBA" id="ARBA00023002"/>
    </source>
</evidence>
<dbReference type="AlphaFoldDB" id="A0A382FVJ1"/>
<feature type="non-terminal residue" evidence="4">
    <location>
        <position position="193"/>
    </location>
</feature>
<feature type="domain" description="GFO/IDH/MocA-like oxidoreductase" evidence="3">
    <location>
        <begin position="127"/>
        <end position="192"/>
    </location>
</feature>
<sequence>MNVGIIGCGNISPTYFNSHKLYNNFKVIACADINHDIAKKKAEEFNVTLQSVDEILVNPNIDIIVNLTIPSAHKEIIMKTLEAGKHSFSEKPLAMNFEEGLAIQKLAKEKNLYVGCAPDTFLGAVGQKAKEIIDSQKIGNIVLGTFNLMSHGMEHWHPNPDFFFKPGAGPVFDVGVYYITQLVNLLGPVESIV</sequence>
<feature type="domain" description="Gfo/Idh/MocA-like oxidoreductase N-terminal" evidence="2">
    <location>
        <begin position="1"/>
        <end position="114"/>
    </location>
</feature>
<proteinExistence type="predicted"/>
<accession>A0A382FVJ1</accession>
<keyword evidence="1" id="KW-0560">Oxidoreductase</keyword>
<dbReference type="GO" id="GO:0016491">
    <property type="term" value="F:oxidoreductase activity"/>
    <property type="evidence" value="ECO:0007669"/>
    <property type="project" value="UniProtKB-KW"/>
</dbReference>
<evidence type="ECO:0000313" key="4">
    <source>
        <dbReference type="EMBL" id="SVB67116.1"/>
    </source>
</evidence>
<evidence type="ECO:0000259" key="2">
    <source>
        <dbReference type="Pfam" id="PF01408"/>
    </source>
</evidence>
<dbReference type="EMBL" id="UINC01052136">
    <property type="protein sequence ID" value="SVB67116.1"/>
    <property type="molecule type" value="Genomic_DNA"/>
</dbReference>
<dbReference type="Pfam" id="PF22725">
    <property type="entry name" value="GFO_IDH_MocA_C3"/>
    <property type="match status" value="1"/>
</dbReference>
<organism evidence="4">
    <name type="scientific">marine metagenome</name>
    <dbReference type="NCBI Taxonomy" id="408172"/>
    <lineage>
        <taxon>unclassified sequences</taxon>
        <taxon>metagenomes</taxon>
        <taxon>ecological metagenomes</taxon>
    </lineage>
</organism>
<dbReference type="Gene3D" id="3.40.50.720">
    <property type="entry name" value="NAD(P)-binding Rossmann-like Domain"/>
    <property type="match status" value="1"/>
</dbReference>
<dbReference type="SUPFAM" id="SSF51735">
    <property type="entry name" value="NAD(P)-binding Rossmann-fold domains"/>
    <property type="match status" value="1"/>
</dbReference>
<protein>
    <submittedName>
        <fullName evidence="4">Uncharacterized protein</fullName>
    </submittedName>
</protein>
<dbReference type="GO" id="GO:0000166">
    <property type="term" value="F:nucleotide binding"/>
    <property type="evidence" value="ECO:0007669"/>
    <property type="project" value="InterPro"/>
</dbReference>